<keyword evidence="1" id="KW-0732">Signal</keyword>
<evidence type="ECO:0000259" key="2">
    <source>
        <dbReference type="Pfam" id="PF00144"/>
    </source>
</evidence>
<feature type="domain" description="Beta-lactamase-related" evidence="2">
    <location>
        <begin position="40"/>
        <end position="334"/>
    </location>
</feature>
<dbReference type="AlphaFoldDB" id="A0A438LZ40"/>
<dbReference type="PANTHER" id="PTHR46825:SF7">
    <property type="entry name" value="D-ALANYL-D-ALANINE CARBOXYPEPTIDASE"/>
    <property type="match status" value="1"/>
</dbReference>
<protein>
    <submittedName>
        <fullName evidence="3">D-alanyl-D-alanine carboxypeptidase</fullName>
    </submittedName>
</protein>
<dbReference type="Proteomes" id="UP000284824">
    <property type="component" value="Unassembled WGS sequence"/>
</dbReference>
<dbReference type="InterPro" id="IPR050491">
    <property type="entry name" value="AmpC-like"/>
</dbReference>
<gene>
    <name evidence="3" type="ORF">EDD27_0830</name>
</gene>
<reference evidence="3 4" key="1">
    <citation type="submission" date="2019-01" db="EMBL/GenBank/DDBJ databases">
        <title>Sequencing the genomes of 1000 actinobacteria strains.</title>
        <authorList>
            <person name="Klenk H.-P."/>
        </authorList>
    </citation>
    <scope>NUCLEOTIDE SEQUENCE [LARGE SCALE GENOMIC DNA]</scope>
    <source>
        <strain evidence="3 4">DSM 43925</strain>
    </source>
</reference>
<dbReference type="EMBL" id="SAUN01000001">
    <property type="protein sequence ID" value="RVX38518.1"/>
    <property type="molecule type" value="Genomic_DNA"/>
</dbReference>
<name>A0A438LZ40_9ACTN</name>
<evidence type="ECO:0000313" key="4">
    <source>
        <dbReference type="Proteomes" id="UP000284824"/>
    </source>
</evidence>
<dbReference type="InterPro" id="IPR012338">
    <property type="entry name" value="Beta-lactam/transpept-like"/>
</dbReference>
<evidence type="ECO:0000256" key="1">
    <source>
        <dbReference type="SAM" id="SignalP"/>
    </source>
</evidence>
<proteinExistence type="predicted"/>
<dbReference type="Gene3D" id="3.40.710.10">
    <property type="entry name" value="DD-peptidase/beta-lactamase superfamily"/>
    <property type="match status" value="1"/>
</dbReference>
<dbReference type="PANTHER" id="PTHR46825">
    <property type="entry name" value="D-ALANYL-D-ALANINE-CARBOXYPEPTIDASE/ENDOPEPTIDASE AMPH"/>
    <property type="match status" value="1"/>
</dbReference>
<comment type="caution">
    <text evidence="3">The sequence shown here is derived from an EMBL/GenBank/DDBJ whole genome shotgun (WGS) entry which is preliminary data.</text>
</comment>
<organism evidence="3 4">
    <name type="scientific">Nonomuraea polychroma</name>
    <dbReference type="NCBI Taxonomy" id="46176"/>
    <lineage>
        <taxon>Bacteria</taxon>
        <taxon>Bacillati</taxon>
        <taxon>Actinomycetota</taxon>
        <taxon>Actinomycetes</taxon>
        <taxon>Streptosporangiales</taxon>
        <taxon>Streptosporangiaceae</taxon>
        <taxon>Nonomuraea</taxon>
    </lineage>
</organism>
<keyword evidence="4" id="KW-1185">Reference proteome</keyword>
<keyword evidence="3" id="KW-0645">Protease</keyword>
<feature type="signal peptide" evidence="1">
    <location>
        <begin position="1"/>
        <end position="17"/>
    </location>
</feature>
<dbReference type="Pfam" id="PF00144">
    <property type="entry name" value="Beta-lactamase"/>
    <property type="match status" value="1"/>
</dbReference>
<sequence length="411" mass="43915">MAVATATSALLAAGTLAAPAAATPEGLDRRALQQSLDAVHEAGMYGMYSHVRDGSRTWRGASGVADVDTRRPVRPDMVHRVGSITKTFTAVAILQQVERGAVELDAPVGRYLPDLVPGERGQKITVRMLLNHTSHIADYIGPAFPSLLEGSPKSLDDNRFRTFAPEELVKLGLDGTPTGEPGVAPGSYSNTNYILAGLLLEKVTGTDAEDYITRNVIRKAGLRHTSFPRTPRIPGPHSKAYESMFGLIDPPRDYSVYDMSWGGAAGAVTATMDDLNRFYRALLRGELVGAAQLAEMQKTVTVLAGGAPIDYGLGIYAMDLPCGRFWGHSGGVWGMETQSMSSPDGVRQMSFGVNRTKHQTIDENGAIVFGPIDHAMGAHFLLALCGPDTATAKAAATPFVPVPVDRLSVKR</sequence>
<keyword evidence="3" id="KW-0378">Hydrolase</keyword>
<dbReference type="InterPro" id="IPR001466">
    <property type="entry name" value="Beta-lactam-related"/>
</dbReference>
<accession>A0A438LZ40</accession>
<feature type="chain" id="PRO_5039085049" evidence="1">
    <location>
        <begin position="18"/>
        <end position="411"/>
    </location>
</feature>
<dbReference type="SUPFAM" id="SSF56601">
    <property type="entry name" value="beta-lactamase/transpeptidase-like"/>
    <property type="match status" value="1"/>
</dbReference>
<evidence type="ECO:0000313" key="3">
    <source>
        <dbReference type="EMBL" id="RVX38518.1"/>
    </source>
</evidence>
<dbReference type="GO" id="GO:0004180">
    <property type="term" value="F:carboxypeptidase activity"/>
    <property type="evidence" value="ECO:0007669"/>
    <property type="project" value="UniProtKB-KW"/>
</dbReference>
<keyword evidence="3" id="KW-0121">Carboxypeptidase</keyword>